<evidence type="ECO:0000256" key="8">
    <source>
        <dbReference type="ARBA" id="ARBA00023065"/>
    </source>
</evidence>
<dbReference type="HAMAP" id="MF_01393">
    <property type="entry name" value="ATP_synth_a_bact"/>
    <property type="match status" value="1"/>
</dbReference>
<evidence type="ECO:0000256" key="5">
    <source>
        <dbReference type="ARBA" id="ARBA00022692"/>
    </source>
</evidence>
<keyword evidence="6 11" id="KW-0375">Hydrogen ion transport</keyword>
<dbReference type="PANTHER" id="PTHR11410:SF0">
    <property type="entry name" value="ATP SYNTHASE SUBUNIT A"/>
    <property type="match status" value="1"/>
</dbReference>
<dbReference type="PRINTS" id="PR00123">
    <property type="entry name" value="ATPASEA"/>
</dbReference>
<comment type="subcellular location">
    <subcellularLocation>
        <location evidence="11 12">Cell membrane</location>
        <topology evidence="11 12">Multi-pass membrane protein</topology>
    </subcellularLocation>
    <subcellularLocation>
        <location evidence="1">Membrane</location>
        <topology evidence="1">Multi-pass membrane protein</topology>
    </subcellularLocation>
</comment>
<evidence type="ECO:0000313" key="14">
    <source>
        <dbReference type="Proteomes" id="UP001529338"/>
    </source>
</evidence>
<comment type="similarity">
    <text evidence="2 11 12">Belongs to the ATPase A chain family.</text>
</comment>
<evidence type="ECO:0000256" key="7">
    <source>
        <dbReference type="ARBA" id="ARBA00022989"/>
    </source>
</evidence>
<dbReference type="SUPFAM" id="SSF81336">
    <property type="entry name" value="F1F0 ATP synthase subunit A"/>
    <property type="match status" value="1"/>
</dbReference>
<dbReference type="InterPro" id="IPR000568">
    <property type="entry name" value="ATP_synth_F0_asu"/>
</dbReference>
<feature type="transmembrane region" description="Helical" evidence="11">
    <location>
        <begin position="192"/>
        <end position="215"/>
    </location>
</feature>
<keyword evidence="7 11" id="KW-1133">Transmembrane helix</keyword>
<evidence type="ECO:0000256" key="9">
    <source>
        <dbReference type="ARBA" id="ARBA00023136"/>
    </source>
</evidence>
<evidence type="ECO:0000256" key="4">
    <source>
        <dbReference type="ARBA" id="ARBA00022547"/>
    </source>
</evidence>
<dbReference type="InterPro" id="IPR035908">
    <property type="entry name" value="F0_ATP_A_sf"/>
</dbReference>
<dbReference type="InterPro" id="IPR045083">
    <property type="entry name" value="ATP_synth_F0_asu_bact/mt"/>
</dbReference>
<proteinExistence type="inferred from homology"/>
<evidence type="ECO:0000256" key="12">
    <source>
        <dbReference type="RuleBase" id="RU000483"/>
    </source>
</evidence>
<reference evidence="13 14" key="1">
    <citation type="submission" date="2023-06" db="EMBL/GenBank/DDBJ databases">
        <title>Cellulomonas sp. MW4 Whole genome sequence.</title>
        <authorList>
            <person name="Park S."/>
        </authorList>
    </citation>
    <scope>NUCLEOTIDE SEQUENCE [LARGE SCALE GENOMIC DNA]</scope>
    <source>
        <strain evidence="13 14">MW4</strain>
    </source>
</reference>
<sequence length="266" mass="28933">MLPLAVPADGGSGYVPPSIHDFFPPAVLWEGTPFEFNRIILVRLIAMVALLAVFVVGARRAALVPGRFQNVLEMGLDFVRNSIVYETLGEKLGKKYVGIITTIFFAIFFFNITGVVPFLNIAGTSVIGMPLVFAAWVFVLYLGAAIKKLGLGTFLKTSLFPPGVPKVMYILLTPIEFLQVFFLRPATLTIRLLANMIAGHLLLALCYSATSYLLFEASGGLKPLGVLTFAGGAMFFGLEVFVAALQAYVFAILTAVYLQMVLEPEH</sequence>
<dbReference type="PANTHER" id="PTHR11410">
    <property type="entry name" value="ATP SYNTHASE SUBUNIT A"/>
    <property type="match status" value="1"/>
</dbReference>
<comment type="function">
    <text evidence="11 12">Key component of the proton channel; it plays a direct role in the translocation of protons across the membrane.</text>
</comment>
<dbReference type="Gene3D" id="1.20.120.220">
    <property type="entry name" value="ATP synthase, F0 complex, subunit A"/>
    <property type="match status" value="1"/>
</dbReference>
<evidence type="ECO:0000256" key="1">
    <source>
        <dbReference type="ARBA" id="ARBA00004141"/>
    </source>
</evidence>
<gene>
    <name evidence="11 13" type="primary">atpB</name>
    <name evidence="13" type="ORF">QRT04_12560</name>
</gene>
<organism evidence="13 14">
    <name type="scientific">Cellulomonas alba</name>
    <dbReference type="NCBI Taxonomy" id="3053467"/>
    <lineage>
        <taxon>Bacteria</taxon>
        <taxon>Bacillati</taxon>
        <taxon>Actinomycetota</taxon>
        <taxon>Actinomycetes</taxon>
        <taxon>Micrococcales</taxon>
        <taxon>Cellulomonadaceae</taxon>
        <taxon>Cellulomonas</taxon>
    </lineage>
</organism>
<keyword evidence="3 11" id="KW-0813">Transport</keyword>
<keyword evidence="10 11" id="KW-0066">ATP synthesis</keyword>
<comment type="caution">
    <text evidence="13">The sequence shown here is derived from an EMBL/GenBank/DDBJ whole genome shotgun (WGS) entry which is preliminary data.</text>
</comment>
<feature type="transmembrane region" description="Helical" evidence="11">
    <location>
        <begin position="125"/>
        <end position="146"/>
    </location>
</feature>
<dbReference type="EMBL" id="JAUCGQ010000001">
    <property type="protein sequence ID" value="MDM7855763.1"/>
    <property type="molecule type" value="Genomic_DNA"/>
</dbReference>
<keyword evidence="4 11" id="KW-0138">CF(0)</keyword>
<keyword evidence="9 11" id="KW-0472">Membrane</keyword>
<accession>A0ABT7SHU6</accession>
<feature type="transmembrane region" description="Helical" evidence="11">
    <location>
        <begin position="227"/>
        <end position="258"/>
    </location>
</feature>
<evidence type="ECO:0000256" key="6">
    <source>
        <dbReference type="ARBA" id="ARBA00022781"/>
    </source>
</evidence>
<feature type="transmembrane region" description="Helical" evidence="11">
    <location>
        <begin position="39"/>
        <end position="58"/>
    </location>
</feature>
<keyword evidence="5 11" id="KW-0812">Transmembrane</keyword>
<keyword evidence="14" id="KW-1185">Reference proteome</keyword>
<dbReference type="Proteomes" id="UP001529338">
    <property type="component" value="Unassembled WGS sequence"/>
</dbReference>
<dbReference type="CDD" id="cd00310">
    <property type="entry name" value="ATP-synt_Fo_a_6"/>
    <property type="match status" value="1"/>
</dbReference>
<keyword evidence="8 11" id="KW-0406">Ion transport</keyword>
<dbReference type="Pfam" id="PF00119">
    <property type="entry name" value="ATP-synt_A"/>
    <property type="match status" value="1"/>
</dbReference>
<feature type="transmembrane region" description="Helical" evidence="11">
    <location>
        <begin position="96"/>
        <end position="119"/>
    </location>
</feature>
<dbReference type="NCBIfam" id="TIGR01131">
    <property type="entry name" value="ATP_synt_6_or_A"/>
    <property type="match status" value="1"/>
</dbReference>
<evidence type="ECO:0000256" key="11">
    <source>
        <dbReference type="HAMAP-Rule" id="MF_01393"/>
    </source>
</evidence>
<evidence type="ECO:0000256" key="10">
    <source>
        <dbReference type="ARBA" id="ARBA00023310"/>
    </source>
</evidence>
<evidence type="ECO:0000256" key="2">
    <source>
        <dbReference type="ARBA" id="ARBA00006810"/>
    </source>
</evidence>
<evidence type="ECO:0000313" key="13">
    <source>
        <dbReference type="EMBL" id="MDM7855763.1"/>
    </source>
</evidence>
<protein>
    <recommendedName>
        <fullName evidence="11 12">ATP synthase subunit a</fullName>
    </recommendedName>
    <alternativeName>
        <fullName evidence="11">ATP synthase F0 sector subunit a</fullName>
    </alternativeName>
    <alternativeName>
        <fullName evidence="11">F-ATPase subunit 6</fullName>
    </alternativeName>
</protein>
<evidence type="ECO:0000256" key="3">
    <source>
        <dbReference type="ARBA" id="ARBA00022448"/>
    </source>
</evidence>
<keyword evidence="11" id="KW-1003">Cell membrane</keyword>
<name>A0ABT7SHU6_9CELL</name>